<dbReference type="PATRIC" id="fig|889378.3.peg.407"/>
<dbReference type="InterPro" id="IPR051534">
    <property type="entry name" value="CBASS_pafABC_assoc_protein"/>
</dbReference>
<dbReference type="STRING" id="889378.Spiaf_0402"/>
<dbReference type="KEGG" id="sfc:Spiaf_0402"/>
<dbReference type="eggNOG" id="COG2378">
    <property type="taxonomic scope" value="Bacteria"/>
</dbReference>
<feature type="domain" description="WYL" evidence="1">
    <location>
        <begin position="151"/>
        <end position="222"/>
    </location>
</feature>
<dbReference type="RefSeq" id="WP_014454504.1">
    <property type="nucleotide sequence ID" value="NC_017098.1"/>
</dbReference>
<dbReference type="PROSITE" id="PS52050">
    <property type="entry name" value="WYL"/>
    <property type="match status" value="1"/>
</dbReference>
<dbReference type="Gene3D" id="1.10.10.10">
    <property type="entry name" value="Winged helix-like DNA-binding domain superfamily/Winged helix DNA-binding domain"/>
    <property type="match status" value="1"/>
</dbReference>
<dbReference type="PANTHER" id="PTHR34580">
    <property type="match status" value="1"/>
</dbReference>
<accession>H9UG64</accession>
<dbReference type="OrthoDB" id="369264at2"/>
<dbReference type="Pfam" id="PF13280">
    <property type="entry name" value="WYL"/>
    <property type="match status" value="1"/>
</dbReference>
<protein>
    <submittedName>
        <fullName evidence="3">Putative transcriptional regulator</fullName>
    </submittedName>
</protein>
<dbReference type="Proteomes" id="UP000007383">
    <property type="component" value="Chromosome"/>
</dbReference>
<dbReference type="InterPro" id="IPR026881">
    <property type="entry name" value="WYL_dom"/>
</dbReference>
<dbReference type="InterPro" id="IPR036388">
    <property type="entry name" value="WH-like_DNA-bd_sf"/>
</dbReference>
<dbReference type="PANTHER" id="PTHR34580:SF1">
    <property type="entry name" value="PROTEIN PAFC"/>
    <property type="match status" value="1"/>
</dbReference>
<dbReference type="HOGENOM" id="CLU_041141_4_0_12"/>
<evidence type="ECO:0000313" key="3">
    <source>
        <dbReference type="EMBL" id="AFG36507.1"/>
    </source>
</evidence>
<evidence type="ECO:0000313" key="4">
    <source>
        <dbReference type="Proteomes" id="UP000007383"/>
    </source>
</evidence>
<sequence length="340" mass="39362">MSTPGQAGRRFASQAERRDQLEQLLLHSPVGYTQAELVARLQTSKATIHRDIQYLSMHLPVLEEGRRYRIDPAGYLHNVRLSMHELEALHLSARLFARVMKFPFPHASAALRKLADAQSRVSQALADQILQTAEDIDGFTSPIDYSRYRSVIEQLGRAMSESRPVLVSHYSARKQTEQRFTLFPITLEPHHEGRAVHLLAWDISTASEQFRTIKIERITRLELQPSAPQIASRIPRERLQQRLQHAWGIWSSDDPPQQVRLQFSAAVAQRVRETHWHHSMTLTDHPDGSLECRMQIAEPREMYPWIRGWGPDVQILEPEWLQQQHKEDIRAMARMYGEAE</sequence>
<dbReference type="AlphaFoldDB" id="H9UG64"/>
<reference evidence="4" key="1">
    <citation type="journal article" date="2013" name="Stand. Genomic Sci.">
        <title>Complete genome sequence of the halophilic bacterium Spirochaeta africana type strain (Z-7692(T)) from the alkaline Lake Magadi in the East African Rift.</title>
        <authorList>
            <person name="Liolos K."/>
            <person name="Abt B."/>
            <person name="Scheuner C."/>
            <person name="Teshima H."/>
            <person name="Held B."/>
            <person name="Lapidus A."/>
            <person name="Nolan M."/>
            <person name="Lucas S."/>
            <person name="Deshpande S."/>
            <person name="Cheng J.F."/>
            <person name="Tapia R."/>
            <person name="Goodwin L.A."/>
            <person name="Pitluck S."/>
            <person name="Pagani I."/>
            <person name="Ivanova N."/>
            <person name="Mavromatis K."/>
            <person name="Mikhailova N."/>
            <person name="Huntemann M."/>
            <person name="Pati A."/>
            <person name="Chen A."/>
            <person name="Palaniappan K."/>
            <person name="Land M."/>
            <person name="Rohde M."/>
            <person name="Tindall B.J."/>
            <person name="Detter J.C."/>
            <person name="Goker M."/>
            <person name="Bristow J."/>
            <person name="Eisen J.A."/>
            <person name="Markowitz V."/>
            <person name="Hugenholtz P."/>
            <person name="Woyke T."/>
            <person name="Klenk H.P."/>
            <person name="Kyrpides N.C."/>
        </authorList>
    </citation>
    <scope>NUCLEOTIDE SEQUENCE</scope>
    <source>
        <strain evidence="4">ATCC 700263 / DSM 8902 / Z-7692</strain>
    </source>
</reference>
<keyword evidence="4" id="KW-1185">Reference proteome</keyword>
<evidence type="ECO:0000259" key="2">
    <source>
        <dbReference type="Pfam" id="PF25583"/>
    </source>
</evidence>
<gene>
    <name evidence="3" type="ordered locus">Spiaf_0402</name>
</gene>
<proteinExistence type="predicted"/>
<name>H9UG64_SPIAZ</name>
<feature type="domain" description="WCX" evidence="2">
    <location>
        <begin position="256"/>
        <end position="333"/>
    </location>
</feature>
<dbReference type="InterPro" id="IPR057727">
    <property type="entry name" value="WCX_dom"/>
</dbReference>
<evidence type="ECO:0000259" key="1">
    <source>
        <dbReference type="Pfam" id="PF13280"/>
    </source>
</evidence>
<dbReference type="Pfam" id="PF25583">
    <property type="entry name" value="WCX"/>
    <property type="match status" value="1"/>
</dbReference>
<dbReference type="EMBL" id="CP003282">
    <property type="protein sequence ID" value="AFG36507.1"/>
    <property type="molecule type" value="Genomic_DNA"/>
</dbReference>
<organism evidence="3 4">
    <name type="scientific">Spirochaeta africana (strain ATCC 700263 / DSM 8902 / Z-7692)</name>
    <dbReference type="NCBI Taxonomy" id="889378"/>
    <lineage>
        <taxon>Bacteria</taxon>
        <taxon>Pseudomonadati</taxon>
        <taxon>Spirochaetota</taxon>
        <taxon>Spirochaetia</taxon>
        <taxon>Spirochaetales</taxon>
        <taxon>Spirochaetaceae</taxon>
        <taxon>Spirochaeta</taxon>
    </lineage>
</organism>